<protein>
    <recommendedName>
        <fullName evidence="4">Peptidase M10 metallopeptidase domain-containing protein</fullName>
    </recommendedName>
</protein>
<accession>K6XF62</accession>
<dbReference type="InterPro" id="IPR024079">
    <property type="entry name" value="MetalloPept_cat_dom_sf"/>
</dbReference>
<sequence>MSRLAARRRIAATLPCQASPVGGGSRAGGPAAAQDQAPVASADVVGVGNEVVAVVRRMMVRLVAAAVAVVGCPVLLSDSGLRPDSWATAQPPAPHARSADAAAVDPPDPLLPIPAQSGVVVSAAPDHHYVSPNAKFTVTGRISNEGAAFKDAAHALLEQRFGGEWVPVGKPVKAAADGTYALPAVSEDLQAQTSYRVVVPRGGATLATSREFTIELAAGRHTAFKLLGGARWQPCAGTQVREIKYGINLASIPPGYAGADEAAKRAAMIADVAGAVEQLALATGLKFTRVEHEQPIPQQPGSGAAALQPFLGGAELVIGFADNSASATSTLLPAKVGRSSGWGSYVDTNGDGFIDQGYVVLDARHRLDGGYKSSRNGTWQQIIMHEVAHASGLSHPDDAKQLMHPQINPALTTWGAGDLNGLQRIGLRPKQDSPKRIAGLRGDACA</sequence>
<dbReference type="OrthoDB" id="4297752at2"/>
<dbReference type="RefSeq" id="WP_006594001.1">
    <property type="nucleotide sequence ID" value="NZ_BAHD01000070.1"/>
</dbReference>
<proteinExistence type="predicted"/>
<evidence type="ECO:0008006" key="4">
    <source>
        <dbReference type="Google" id="ProtNLM"/>
    </source>
</evidence>
<evidence type="ECO:0000256" key="1">
    <source>
        <dbReference type="SAM" id="MobiDB-lite"/>
    </source>
</evidence>
<dbReference type="AlphaFoldDB" id="K6XF62"/>
<organism evidence="2 3">
    <name type="scientific">Kineosphaera limosa NBRC 100340</name>
    <dbReference type="NCBI Taxonomy" id="1184609"/>
    <lineage>
        <taxon>Bacteria</taxon>
        <taxon>Bacillati</taxon>
        <taxon>Actinomycetota</taxon>
        <taxon>Actinomycetes</taxon>
        <taxon>Micrococcales</taxon>
        <taxon>Dermatophilaceae</taxon>
        <taxon>Kineosphaera</taxon>
    </lineage>
</organism>
<dbReference type="Proteomes" id="UP000008366">
    <property type="component" value="Unassembled WGS sequence"/>
</dbReference>
<keyword evidence="3" id="KW-1185">Reference proteome</keyword>
<dbReference type="STRING" id="1184609.KILIM_070_00060"/>
<evidence type="ECO:0000313" key="2">
    <source>
        <dbReference type="EMBL" id="GAB97469.1"/>
    </source>
</evidence>
<dbReference type="SUPFAM" id="SSF55486">
    <property type="entry name" value="Metalloproteases ('zincins'), catalytic domain"/>
    <property type="match status" value="1"/>
</dbReference>
<name>K6XF62_9MICO</name>
<gene>
    <name evidence="2" type="ORF">KILIM_070_00060</name>
</gene>
<dbReference type="Gene3D" id="3.40.390.10">
    <property type="entry name" value="Collagenase (Catalytic Domain)"/>
    <property type="match status" value="1"/>
</dbReference>
<dbReference type="EMBL" id="BAHD01000070">
    <property type="protein sequence ID" value="GAB97469.1"/>
    <property type="molecule type" value="Genomic_DNA"/>
</dbReference>
<comment type="caution">
    <text evidence="2">The sequence shown here is derived from an EMBL/GenBank/DDBJ whole genome shotgun (WGS) entry which is preliminary data.</text>
</comment>
<feature type="compositionally biased region" description="Low complexity" evidence="1">
    <location>
        <begin position="95"/>
        <end position="105"/>
    </location>
</feature>
<reference evidence="2 3" key="1">
    <citation type="submission" date="2012-08" db="EMBL/GenBank/DDBJ databases">
        <title>Whole genome shotgun sequence of Kineosphaera limosa NBRC 100340.</title>
        <authorList>
            <person name="Yoshida I."/>
            <person name="Isaki S."/>
            <person name="Hosoyama A."/>
            <person name="Tsuchikane K."/>
            <person name="Katsumata H."/>
            <person name="Ando Y."/>
            <person name="Ohji S."/>
            <person name="Hamada M."/>
            <person name="Tamura T."/>
            <person name="Yamazoe A."/>
            <person name="Yamazaki S."/>
            <person name="Fujita N."/>
        </authorList>
    </citation>
    <scope>NUCLEOTIDE SEQUENCE [LARGE SCALE GENOMIC DNA]</scope>
    <source>
        <strain evidence="2 3">NBRC 100340</strain>
    </source>
</reference>
<feature type="region of interest" description="Disordered" evidence="1">
    <location>
        <begin position="86"/>
        <end position="105"/>
    </location>
</feature>
<evidence type="ECO:0000313" key="3">
    <source>
        <dbReference type="Proteomes" id="UP000008366"/>
    </source>
</evidence>
<dbReference type="GO" id="GO:0008237">
    <property type="term" value="F:metallopeptidase activity"/>
    <property type="evidence" value="ECO:0007669"/>
    <property type="project" value="InterPro"/>
</dbReference>